<accession>A0A521ECV7</accession>
<proteinExistence type="predicted"/>
<protein>
    <submittedName>
        <fullName evidence="3">Copper chaperone CopZ</fullName>
    </submittedName>
</protein>
<dbReference type="SUPFAM" id="SSF55008">
    <property type="entry name" value="HMA, heavy metal-associated domain"/>
    <property type="match status" value="1"/>
</dbReference>
<evidence type="ECO:0000256" key="1">
    <source>
        <dbReference type="SAM" id="MobiDB-lite"/>
    </source>
</evidence>
<dbReference type="Gene3D" id="3.30.70.100">
    <property type="match status" value="1"/>
</dbReference>
<sequence length="118" mass="12236">MITVQVPAMTARADVRAISAVISDVPGVETLRADLATGTVQVTGSADPGAITTAITAAGYTAADYTAAPATDFPPPPGTTRTGPSGAQTRRHHRSEEVRSTPTLGHSPETHYRPSRRS</sequence>
<name>A0A521ECV7_9ACTN</name>
<dbReference type="Pfam" id="PF00403">
    <property type="entry name" value="HMA"/>
    <property type="match status" value="1"/>
</dbReference>
<keyword evidence="4" id="KW-1185">Reference proteome</keyword>
<dbReference type="AlphaFoldDB" id="A0A521ECV7"/>
<evidence type="ECO:0000313" key="4">
    <source>
        <dbReference type="Proteomes" id="UP000317484"/>
    </source>
</evidence>
<evidence type="ECO:0000313" key="3">
    <source>
        <dbReference type="EMBL" id="SMO81020.1"/>
    </source>
</evidence>
<evidence type="ECO:0000259" key="2">
    <source>
        <dbReference type="PROSITE" id="PS50846"/>
    </source>
</evidence>
<feature type="region of interest" description="Disordered" evidence="1">
    <location>
        <begin position="67"/>
        <end position="118"/>
    </location>
</feature>
<dbReference type="PROSITE" id="PS50846">
    <property type="entry name" value="HMA_2"/>
    <property type="match status" value="1"/>
</dbReference>
<gene>
    <name evidence="3" type="ORF">SAMN06273567_104382</name>
</gene>
<dbReference type="GO" id="GO:0046872">
    <property type="term" value="F:metal ion binding"/>
    <property type="evidence" value="ECO:0007669"/>
    <property type="project" value="InterPro"/>
</dbReference>
<feature type="domain" description="HMA" evidence="2">
    <location>
        <begin position="1"/>
        <end position="63"/>
    </location>
</feature>
<reference evidence="3 4" key="1">
    <citation type="submission" date="2017-05" db="EMBL/GenBank/DDBJ databases">
        <authorList>
            <person name="Varghese N."/>
            <person name="Submissions S."/>
        </authorList>
    </citation>
    <scope>NUCLEOTIDE SEQUENCE [LARGE SCALE GENOMIC DNA]</scope>
    <source>
        <strain evidence="3 4">DSM 46834</strain>
    </source>
</reference>
<dbReference type="RefSeq" id="WP_142458957.1">
    <property type="nucleotide sequence ID" value="NZ_FXTJ01000004.1"/>
</dbReference>
<organism evidence="3 4">
    <name type="scientific">Geodermatophilus aquaeductus</name>
    <dbReference type="NCBI Taxonomy" id="1564161"/>
    <lineage>
        <taxon>Bacteria</taxon>
        <taxon>Bacillati</taxon>
        <taxon>Actinomycetota</taxon>
        <taxon>Actinomycetes</taxon>
        <taxon>Geodermatophilales</taxon>
        <taxon>Geodermatophilaceae</taxon>
        <taxon>Geodermatophilus</taxon>
    </lineage>
</organism>
<dbReference type="EMBL" id="FXTJ01000004">
    <property type="protein sequence ID" value="SMO81020.1"/>
    <property type="molecule type" value="Genomic_DNA"/>
</dbReference>
<dbReference type="InterPro" id="IPR036163">
    <property type="entry name" value="HMA_dom_sf"/>
</dbReference>
<dbReference type="CDD" id="cd00371">
    <property type="entry name" value="HMA"/>
    <property type="match status" value="1"/>
</dbReference>
<dbReference type="Proteomes" id="UP000317484">
    <property type="component" value="Unassembled WGS sequence"/>
</dbReference>
<dbReference type="InterPro" id="IPR006121">
    <property type="entry name" value="HMA_dom"/>
</dbReference>